<dbReference type="PIRSF" id="PIRSF005572">
    <property type="entry name" value="NifS"/>
    <property type="match status" value="1"/>
</dbReference>
<evidence type="ECO:0000259" key="11">
    <source>
        <dbReference type="Pfam" id="PF00266"/>
    </source>
</evidence>
<evidence type="ECO:0000256" key="2">
    <source>
        <dbReference type="ARBA" id="ARBA00006490"/>
    </source>
</evidence>
<dbReference type="Gene3D" id="1.10.260.50">
    <property type="match status" value="1"/>
</dbReference>
<dbReference type="InterPro" id="IPR016454">
    <property type="entry name" value="Cysteine_dSase"/>
</dbReference>
<dbReference type="FunFam" id="3.40.640.10:FF:000084">
    <property type="entry name" value="IscS-like cysteine desulfurase"/>
    <property type="match status" value="1"/>
</dbReference>
<comment type="caution">
    <text evidence="12">The sequence shown here is derived from an EMBL/GenBank/DDBJ whole genome shotgun (WGS) entry which is preliminary data.</text>
</comment>
<dbReference type="Gene3D" id="3.40.640.10">
    <property type="entry name" value="Type I PLP-dependent aspartate aminotransferase-like (Major domain)"/>
    <property type="match status" value="1"/>
</dbReference>
<evidence type="ECO:0000313" key="13">
    <source>
        <dbReference type="Proteomes" id="UP000236173"/>
    </source>
</evidence>
<dbReference type="GO" id="GO:0031071">
    <property type="term" value="F:cysteine desulfurase activity"/>
    <property type="evidence" value="ECO:0007669"/>
    <property type="project" value="UniProtKB-EC"/>
</dbReference>
<evidence type="ECO:0000256" key="6">
    <source>
        <dbReference type="ARBA" id="ARBA00022898"/>
    </source>
</evidence>
<keyword evidence="6" id="KW-0663">Pyridoxal phosphate</keyword>
<evidence type="ECO:0000256" key="10">
    <source>
        <dbReference type="RuleBase" id="RU004504"/>
    </source>
</evidence>
<dbReference type="InterPro" id="IPR015421">
    <property type="entry name" value="PyrdxlP-dep_Trfase_major"/>
</dbReference>
<name>A0A2H5XGG0_9BACT</name>
<dbReference type="Proteomes" id="UP000236173">
    <property type="component" value="Unassembled WGS sequence"/>
</dbReference>
<dbReference type="InterPro" id="IPR000192">
    <property type="entry name" value="Aminotrans_V_dom"/>
</dbReference>
<dbReference type="Pfam" id="PF00266">
    <property type="entry name" value="Aminotran_5"/>
    <property type="match status" value="1"/>
</dbReference>
<reference evidence="13" key="1">
    <citation type="submission" date="2017-09" db="EMBL/GenBank/DDBJ databases">
        <title>Metaegenomics of thermophilic ammonia-oxidizing enrichment culture.</title>
        <authorList>
            <person name="Kato S."/>
            <person name="Suzuki K."/>
        </authorList>
    </citation>
    <scope>NUCLEOTIDE SEQUENCE [LARGE SCALE GENOMIC DNA]</scope>
</reference>
<evidence type="ECO:0000256" key="7">
    <source>
        <dbReference type="ARBA" id="ARBA00023004"/>
    </source>
</evidence>
<protein>
    <recommendedName>
        <fullName evidence="3">cysteine desulfurase</fullName>
        <ecNumber evidence="3">2.8.1.7</ecNumber>
    </recommendedName>
</protein>
<dbReference type="InterPro" id="IPR015422">
    <property type="entry name" value="PyrdxlP-dep_Trfase_small"/>
</dbReference>
<accession>A0A2H5XGG0</accession>
<keyword evidence="4 12" id="KW-0808">Transferase</keyword>
<dbReference type="PANTHER" id="PTHR11601">
    <property type="entry name" value="CYSTEINE DESULFURYLASE FAMILY MEMBER"/>
    <property type="match status" value="1"/>
</dbReference>
<dbReference type="PANTHER" id="PTHR11601:SF34">
    <property type="entry name" value="CYSTEINE DESULFURASE"/>
    <property type="match status" value="1"/>
</dbReference>
<organism evidence="12 13">
    <name type="scientific">Candidatus Fervidibacter japonicus</name>
    <dbReference type="NCBI Taxonomy" id="2035412"/>
    <lineage>
        <taxon>Bacteria</taxon>
        <taxon>Candidatus Fervidibacterota</taxon>
        <taxon>Candidatus Fervidibacter</taxon>
    </lineage>
</organism>
<dbReference type="InterPro" id="IPR020578">
    <property type="entry name" value="Aminotrans_V_PyrdxlP_BS"/>
</dbReference>
<keyword evidence="5" id="KW-0479">Metal-binding</keyword>
<dbReference type="EMBL" id="BEHT01000069">
    <property type="protein sequence ID" value="GBD00270.1"/>
    <property type="molecule type" value="Genomic_DNA"/>
</dbReference>
<keyword evidence="7" id="KW-0408">Iron</keyword>
<evidence type="ECO:0000256" key="8">
    <source>
        <dbReference type="ARBA" id="ARBA00023014"/>
    </source>
</evidence>
<dbReference type="Gene3D" id="3.90.1150.10">
    <property type="entry name" value="Aspartate Aminotransferase, domain 1"/>
    <property type="match status" value="1"/>
</dbReference>
<dbReference type="AlphaFoldDB" id="A0A2H5XGG0"/>
<keyword evidence="8" id="KW-0411">Iron-sulfur</keyword>
<dbReference type="SUPFAM" id="SSF53383">
    <property type="entry name" value="PLP-dependent transferases"/>
    <property type="match status" value="1"/>
</dbReference>
<comment type="cofactor">
    <cofactor evidence="1 10">
        <name>pyridoxal 5'-phosphate</name>
        <dbReference type="ChEBI" id="CHEBI:597326"/>
    </cofactor>
</comment>
<dbReference type="GO" id="GO:0051536">
    <property type="term" value="F:iron-sulfur cluster binding"/>
    <property type="evidence" value="ECO:0007669"/>
    <property type="project" value="UniProtKB-KW"/>
</dbReference>
<feature type="domain" description="Aminotransferase class V" evidence="11">
    <location>
        <begin position="16"/>
        <end position="379"/>
    </location>
</feature>
<evidence type="ECO:0000256" key="9">
    <source>
        <dbReference type="ARBA" id="ARBA00050776"/>
    </source>
</evidence>
<evidence type="ECO:0000313" key="12">
    <source>
        <dbReference type="EMBL" id="GBD00270.1"/>
    </source>
</evidence>
<dbReference type="GO" id="GO:0046872">
    <property type="term" value="F:metal ion binding"/>
    <property type="evidence" value="ECO:0007669"/>
    <property type="project" value="UniProtKB-KW"/>
</dbReference>
<dbReference type="InterPro" id="IPR015424">
    <property type="entry name" value="PyrdxlP-dep_Trfase"/>
</dbReference>
<evidence type="ECO:0000256" key="5">
    <source>
        <dbReference type="ARBA" id="ARBA00022723"/>
    </source>
</evidence>
<evidence type="ECO:0000256" key="4">
    <source>
        <dbReference type="ARBA" id="ARBA00022679"/>
    </source>
</evidence>
<sequence>MAAEVMTAAKVAVREVYLDYNATTPVDPAVREAMLPFLSGEFGNPSSVHPPGRRVRKAVEHAREQVAQLLNAADPAEIVFTSGATEANNMALLGTTLLAGRTSGHIITTQIEHPCVLGVCQFLERCGFRVTYLPVDRHCRVDSASVLDALTDDTLLVSVMLANNETGTLQPVAEIARLVKAHRPEVLVHTDAVQAIAKVPVDVQVLGVDLLALSAHKFYGPKGVGALYIRKGVVVEPLLRGGHQEHGLRAGTENVAGIVGLGKAAEIARCDFDAIVRHLWALRQRFLRLLDELPMTRLNGHRQHTLPSTANVCLLGADALAVQANLGQRGVCVSVGSACSSGALKPSHVLRAMGLSEMAAFCSVRFSWGKFTTADEIDYAVEQTKAVVSLLREITLPEEIGVCDENCPCFFEGAGLA</sequence>
<evidence type="ECO:0000256" key="3">
    <source>
        <dbReference type="ARBA" id="ARBA00012239"/>
    </source>
</evidence>
<evidence type="ECO:0000256" key="1">
    <source>
        <dbReference type="ARBA" id="ARBA00001933"/>
    </source>
</evidence>
<gene>
    <name evidence="12" type="primary">nifS</name>
    <name evidence="12" type="ORF">HRbin17_02809</name>
</gene>
<dbReference type="PROSITE" id="PS00595">
    <property type="entry name" value="AA_TRANSFER_CLASS_5"/>
    <property type="match status" value="1"/>
</dbReference>
<dbReference type="EC" id="2.8.1.7" evidence="3"/>
<comment type="similarity">
    <text evidence="2">Belongs to the class-V pyridoxal-phosphate-dependent aminotransferase family. NifS/IscS subfamily.</text>
</comment>
<comment type="catalytic activity">
    <reaction evidence="9">
        <text>(sulfur carrier)-H + L-cysteine = (sulfur carrier)-SH + L-alanine</text>
        <dbReference type="Rhea" id="RHEA:43892"/>
        <dbReference type="Rhea" id="RHEA-COMP:14737"/>
        <dbReference type="Rhea" id="RHEA-COMP:14739"/>
        <dbReference type="ChEBI" id="CHEBI:29917"/>
        <dbReference type="ChEBI" id="CHEBI:35235"/>
        <dbReference type="ChEBI" id="CHEBI:57972"/>
        <dbReference type="ChEBI" id="CHEBI:64428"/>
        <dbReference type="EC" id="2.8.1.7"/>
    </reaction>
</comment>
<proteinExistence type="inferred from homology"/>